<dbReference type="InterPro" id="IPR000719">
    <property type="entry name" value="Prot_kinase_dom"/>
</dbReference>
<evidence type="ECO:0000256" key="2">
    <source>
        <dbReference type="ARBA" id="ARBA00008684"/>
    </source>
</evidence>
<dbReference type="FunFam" id="3.80.10.10:FF:000233">
    <property type="entry name" value="Leucine-rich repeat receptor-like protein kinase TDR"/>
    <property type="match status" value="1"/>
</dbReference>
<dbReference type="Pfam" id="PF23598">
    <property type="entry name" value="LRR_14"/>
    <property type="match status" value="1"/>
</dbReference>
<keyword evidence="17" id="KW-0472">Membrane</keyword>
<evidence type="ECO:0000256" key="23">
    <source>
        <dbReference type="SAM" id="MobiDB-lite"/>
    </source>
</evidence>
<keyword evidence="11 24" id="KW-0732">Signal</keyword>
<dbReference type="GO" id="GO:0004674">
    <property type="term" value="F:protein serine/threonine kinase activity"/>
    <property type="evidence" value="ECO:0007669"/>
    <property type="project" value="UniProtKB-KW"/>
</dbReference>
<keyword evidence="9" id="KW-0808">Transferase</keyword>
<evidence type="ECO:0000256" key="16">
    <source>
        <dbReference type="ARBA" id="ARBA00022989"/>
    </source>
</evidence>
<comment type="similarity">
    <text evidence="2">Belongs to the protein kinase superfamily. Ser/Thr protein kinase family.</text>
</comment>
<keyword evidence="18" id="KW-0675">Receptor</keyword>
<comment type="similarity">
    <text evidence="3">Belongs to the RLP family.</text>
</comment>
<dbReference type="Gene3D" id="3.30.200.20">
    <property type="entry name" value="Phosphorylase Kinase, domain 1"/>
    <property type="match status" value="1"/>
</dbReference>
<dbReference type="AlphaFoldDB" id="A0A2N9EMA9"/>
<evidence type="ECO:0000256" key="6">
    <source>
        <dbReference type="ARBA" id="ARBA00022527"/>
    </source>
</evidence>
<name>A0A2N9EMA9_FAGSY</name>
<keyword evidence="14" id="KW-0418">Kinase</keyword>
<dbReference type="SMART" id="SM00220">
    <property type="entry name" value="S_TKc"/>
    <property type="match status" value="1"/>
</dbReference>
<evidence type="ECO:0000259" key="25">
    <source>
        <dbReference type="PROSITE" id="PS50011"/>
    </source>
</evidence>
<dbReference type="PROSITE" id="PS00107">
    <property type="entry name" value="PROTEIN_KINASE_ATP"/>
    <property type="match status" value="1"/>
</dbReference>
<keyword evidence="10" id="KW-0812">Transmembrane</keyword>
<evidence type="ECO:0000256" key="19">
    <source>
        <dbReference type="ARBA" id="ARBA00023180"/>
    </source>
</evidence>
<evidence type="ECO:0000256" key="4">
    <source>
        <dbReference type="ARBA" id="ARBA00012513"/>
    </source>
</evidence>
<evidence type="ECO:0000256" key="18">
    <source>
        <dbReference type="ARBA" id="ARBA00023170"/>
    </source>
</evidence>
<keyword evidence="15 22" id="KW-0067">ATP-binding</keyword>
<reference evidence="26" key="1">
    <citation type="submission" date="2018-02" db="EMBL/GenBank/DDBJ databases">
        <authorList>
            <person name="Cohen D.B."/>
            <person name="Kent A.D."/>
        </authorList>
    </citation>
    <scope>NUCLEOTIDE SEQUENCE</scope>
</reference>
<proteinExistence type="inferred from homology"/>
<comment type="catalytic activity">
    <reaction evidence="20">
        <text>L-threonyl-[protein] + ATP = O-phospho-L-threonyl-[protein] + ADP + H(+)</text>
        <dbReference type="Rhea" id="RHEA:46608"/>
        <dbReference type="Rhea" id="RHEA-COMP:11060"/>
        <dbReference type="Rhea" id="RHEA-COMP:11605"/>
        <dbReference type="ChEBI" id="CHEBI:15378"/>
        <dbReference type="ChEBI" id="CHEBI:30013"/>
        <dbReference type="ChEBI" id="CHEBI:30616"/>
        <dbReference type="ChEBI" id="CHEBI:61977"/>
        <dbReference type="ChEBI" id="CHEBI:456216"/>
        <dbReference type="EC" id="2.7.11.1"/>
    </reaction>
</comment>
<evidence type="ECO:0000256" key="15">
    <source>
        <dbReference type="ARBA" id="ARBA00022840"/>
    </source>
</evidence>
<evidence type="ECO:0000256" key="12">
    <source>
        <dbReference type="ARBA" id="ARBA00022737"/>
    </source>
</evidence>
<feature type="domain" description="Protein kinase" evidence="25">
    <location>
        <begin position="511"/>
        <end position="808"/>
    </location>
</feature>
<keyword evidence="19" id="KW-0325">Glycoprotein</keyword>
<dbReference type="Pfam" id="PF00560">
    <property type="entry name" value="LRR_1"/>
    <property type="match status" value="5"/>
</dbReference>
<dbReference type="FunFam" id="1.10.510.10:FF:000417">
    <property type="entry name" value="Leucine-rich repeat receptor-like protein kinase"/>
    <property type="match status" value="1"/>
</dbReference>
<keyword evidence="5" id="KW-1003">Cell membrane</keyword>
<dbReference type="Gene3D" id="3.80.10.10">
    <property type="entry name" value="Ribonuclease Inhibitor"/>
    <property type="match status" value="2"/>
</dbReference>
<evidence type="ECO:0000256" key="7">
    <source>
        <dbReference type="ARBA" id="ARBA00022553"/>
    </source>
</evidence>
<protein>
    <recommendedName>
        <fullName evidence="4">non-specific serine/threonine protein kinase</fullName>
        <ecNumber evidence="4">2.7.11.1</ecNumber>
    </recommendedName>
</protein>
<dbReference type="SMART" id="SM00369">
    <property type="entry name" value="LRR_TYP"/>
    <property type="match status" value="7"/>
</dbReference>
<dbReference type="Pfam" id="PF00069">
    <property type="entry name" value="Pkinase"/>
    <property type="match status" value="1"/>
</dbReference>
<dbReference type="InterPro" id="IPR011009">
    <property type="entry name" value="Kinase-like_dom_sf"/>
</dbReference>
<feature type="region of interest" description="Disordered" evidence="23">
    <location>
        <begin position="797"/>
        <end position="819"/>
    </location>
</feature>
<evidence type="ECO:0000256" key="9">
    <source>
        <dbReference type="ARBA" id="ARBA00022679"/>
    </source>
</evidence>
<organism evidence="26">
    <name type="scientific">Fagus sylvatica</name>
    <name type="common">Beechnut</name>
    <dbReference type="NCBI Taxonomy" id="28930"/>
    <lineage>
        <taxon>Eukaryota</taxon>
        <taxon>Viridiplantae</taxon>
        <taxon>Streptophyta</taxon>
        <taxon>Embryophyta</taxon>
        <taxon>Tracheophyta</taxon>
        <taxon>Spermatophyta</taxon>
        <taxon>Magnoliopsida</taxon>
        <taxon>eudicotyledons</taxon>
        <taxon>Gunneridae</taxon>
        <taxon>Pentapetalae</taxon>
        <taxon>rosids</taxon>
        <taxon>fabids</taxon>
        <taxon>Fagales</taxon>
        <taxon>Fagaceae</taxon>
        <taxon>Fagus</taxon>
    </lineage>
</organism>
<keyword evidence="6" id="KW-0723">Serine/threonine-protein kinase</keyword>
<evidence type="ECO:0000256" key="13">
    <source>
        <dbReference type="ARBA" id="ARBA00022741"/>
    </source>
</evidence>
<evidence type="ECO:0000256" key="24">
    <source>
        <dbReference type="SAM" id="SignalP"/>
    </source>
</evidence>
<dbReference type="InterPro" id="IPR008271">
    <property type="entry name" value="Ser/Thr_kinase_AS"/>
</dbReference>
<dbReference type="InterPro" id="IPR055414">
    <property type="entry name" value="LRR_R13L4/SHOC2-like"/>
</dbReference>
<dbReference type="SUPFAM" id="SSF52058">
    <property type="entry name" value="L domain-like"/>
    <property type="match status" value="2"/>
</dbReference>
<dbReference type="GO" id="GO:0009791">
    <property type="term" value="P:post-embryonic development"/>
    <property type="evidence" value="ECO:0007669"/>
    <property type="project" value="UniProtKB-ARBA"/>
</dbReference>
<comment type="subcellular location">
    <subcellularLocation>
        <location evidence="1">Cell membrane</location>
        <topology evidence="1">Single-pass type I membrane protein</topology>
    </subcellularLocation>
</comment>
<evidence type="ECO:0000313" key="26">
    <source>
        <dbReference type="EMBL" id="SPC75674.1"/>
    </source>
</evidence>
<dbReference type="InterPro" id="IPR013210">
    <property type="entry name" value="LRR_N_plant-typ"/>
</dbReference>
<dbReference type="GO" id="GO:0005886">
    <property type="term" value="C:plasma membrane"/>
    <property type="evidence" value="ECO:0007669"/>
    <property type="project" value="UniProtKB-SubCell"/>
</dbReference>
<dbReference type="SUPFAM" id="SSF56112">
    <property type="entry name" value="Protein kinase-like (PK-like)"/>
    <property type="match status" value="1"/>
</dbReference>
<keyword evidence="13 22" id="KW-0547">Nucleotide-binding</keyword>
<dbReference type="InterPro" id="IPR017441">
    <property type="entry name" value="Protein_kinase_ATP_BS"/>
</dbReference>
<dbReference type="PROSITE" id="PS50011">
    <property type="entry name" value="PROTEIN_KINASE_DOM"/>
    <property type="match status" value="1"/>
</dbReference>
<dbReference type="Pfam" id="PF08263">
    <property type="entry name" value="LRRNT_2"/>
    <property type="match status" value="1"/>
</dbReference>
<dbReference type="InterPro" id="IPR001611">
    <property type="entry name" value="Leu-rich_rpt"/>
</dbReference>
<feature type="chain" id="PRO_5014757409" description="non-specific serine/threonine protein kinase" evidence="24">
    <location>
        <begin position="20"/>
        <end position="819"/>
    </location>
</feature>
<dbReference type="Gene3D" id="1.10.510.10">
    <property type="entry name" value="Transferase(Phosphotransferase) domain 1"/>
    <property type="match status" value="1"/>
</dbReference>
<dbReference type="InterPro" id="IPR032675">
    <property type="entry name" value="LRR_dom_sf"/>
</dbReference>
<dbReference type="PANTHER" id="PTHR48052:SF24">
    <property type="entry name" value="LEUCINE-RICH REPEAT RECEPTOR-LIKE PROTEIN KINASE TDR"/>
    <property type="match status" value="1"/>
</dbReference>
<feature type="compositionally biased region" description="Polar residues" evidence="23">
    <location>
        <begin position="810"/>
        <end position="819"/>
    </location>
</feature>
<keyword evidence="12" id="KW-0677">Repeat</keyword>
<dbReference type="FunFam" id="3.80.10.10:FF:000077">
    <property type="entry name" value="LRR receptor-like serine/threonine-protein kinase ERL1"/>
    <property type="match status" value="1"/>
</dbReference>
<gene>
    <name evidence="26" type="ORF">FSB_LOCUS3556</name>
</gene>
<dbReference type="PANTHER" id="PTHR48052">
    <property type="entry name" value="UNNAMED PRODUCT"/>
    <property type="match status" value="1"/>
</dbReference>
<dbReference type="FunFam" id="3.30.200.20:FF:000711">
    <property type="entry name" value="Receptor-like protein kinase HSL1"/>
    <property type="match status" value="1"/>
</dbReference>
<evidence type="ECO:0000256" key="10">
    <source>
        <dbReference type="ARBA" id="ARBA00022692"/>
    </source>
</evidence>
<feature type="signal peptide" evidence="24">
    <location>
        <begin position="1"/>
        <end position="19"/>
    </location>
</feature>
<keyword evidence="8" id="KW-0433">Leucine-rich repeat</keyword>
<dbReference type="PROSITE" id="PS00108">
    <property type="entry name" value="PROTEIN_KINASE_ST"/>
    <property type="match status" value="1"/>
</dbReference>
<keyword evidence="7" id="KW-0597">Phosphoprotein</keyword>
<dbReference type="PRINTS" id="PR00019">
    <property type="entry name" value="LEURICHRPT"/>
</dbReference>
<dbReference type="EMBL" id="OIVN01000174">
    <property type="protein sequence ID" value="SPC75674.1"/>
    <property type="molecule type" value="Genomic_DNA"/>
</dbReference>
<evidence type="ECO:0000256" key="22">
    <source>
        <dbReference type="PROSITE-ProRule" id="PRU10141"/>
    </source>
</evidence>
<dbReference type="EC" id="2.7.11.1" evidence="4"/>
<dbReference type="InterPro" id="IPR003591">
    <property type="entry name" value="Leu-rich_rpt_typical-subtyp"/>
</dbReference>
<feature type="binding site" evidence="22">
    <location>
        <position position="540"/>
    </location>
    <ligand>
        <name>ATP</name>
        <dbReference type="ChEBI" id="CHEBI:30616"/>
    </ligand>
</feature>
<evidence type="ECO:0000256" key="21">
    <source>
        <dbReference type="ARBA" id="ARBA00048679"/>
    </source>
</evidence>
<keyword evidence="16" id="KW-1133">Transmembrane helix</keyword>
<evidence type="ECO:0000256" key="8">
    <source>
        <dbReference type="ARBA" id="ARBA00022614"/>
    </source>
</evidence>
<accession>A0A2N9EMA9</accession>
<evidence type="ECO:0000256" key="5">
    <source>
        <dbReference type="ARBA" id="ARBA00022475"/>
    </source>
</evidence>
<evidence type="ECO:0000256" key="17">
    <source>
        <dbReference type="ARBA" id="ARBA00023136"/>
    </source>
</evidence>
<evidence type="ECO:0000256" key="11">
    <source>
        <dbReference type="ARBA" id="ARBA00022729"/>
    </source>
</evidence>
<dbReference type="GO" id="GO:0005524">
    <property type="term" value="F:ATP binding"/>
    <property type="evidence" value="ECO:0007669"/>
    <property type="project" value="UniProtKB-UniRule"/>
</dbReference>
<evidence type="ECO:0000256" key="20">
    <source>
        <dbReference type="ARBA" id="ARBA00047899"/>
    </source>
</evidence>
<comment type="catalytic activity">
    <reaction evidence="21">
        <text>L-seryl-[protein] + ATP = O-phospho-L-seryl-[protein] + ADP + H(+)</text>
        <dbReference type="Rhea" id="RHEA:17989"/>
        <dbReference type="Rhea" id="RHEA-COMP:9863"/>
        <dbReference type="Rhea" id="RHEA-COMP:11604"/>
        <dbReference type="ChEBI" id="CHEBI:15378"/>
        <dbReference type="ChEBI" id="CHEBI:29999"/>
        <dbReference type="ChEBI" id="CHEBI:30616"/>
        <dbReference type="ChEBI" id="CHEBI:83421"/>
        <dbReference type="ChEBI" id="CHEBI:456216"/>
        <dbReference type="EC" id="2.7.11.1"/>
    </reaction>
</comment>
<sequence length="819" mass="91345">MFPFLFLFFLTLIPPFTHSLNQDGLFLQQFKQSLSDPIQSLSSWNDRDDTPCNWTGIKCDPVTRRVNSVDLSNFQLAGPFPTILCRLPSLSFLSLYHNFINSSLPVDISTCQDLKLLNLSQNLLMGPIPDILSRIPNLRVLDLSGNNFSGEIPESFGEFRKLETLSLRNNFLDGSIPISLGNISSLKQLLLAFNPLSPTQIPNELGNLTSLEVLWLSGCNLRGPIPENLGRLTRLKILDLSWNTLTGSIPSSITELISIVQIDMFGNALSGELPSGMSKLKKLLRFDVSMNELTGTIPAELCGLQLESLNLFENRFEGSLPEEIGSLSNLVKFSGDHNKLTGPIPKSFAKLSKLRKLDLSHNELFGKIPVGIKAWKKLNELNLANNRLYGEIPSEIGSLPVLNYLDLSGNHFSGKIPLELQNLKLNLLNLSNNRLSGDLPPLYANENYRNSFVGNPGLCVSLPDLCPSVGGSKKQWKFTGLSKKNKKGLAMSKWRAFHKLCFSEDEIVGCLNEDNVIGSGASGKVYKVVLRNDEVVAVKKLWGRTNEGDDSVDSEKDRFEAEVETMGKIRHKNIVKLLCCYDTPDCKLLVYEYMPNESLGNLLHSRPHVLLDWPTRYQIALDAAAGLSYLHHDCASLIVHRDVKSNNILLDAEFRARVADFGVAKVVAAISEDGEFMSVIAGSCGYIAPEYAYTRRVNEKSDIYSFGVVILELITRKRPIDPEFGERDLKKWVWMNWVQNGIDHVIDPILDSKYKEEISKVLDIGLLCTSEFPIKRPSMRKVVKLLLEAGAENKSNTAMEDGNFSPYYNGGTSDQRGRV</sequence>
<evidence type="ECO:0000256" key="3">
    <source>
        <dbReference type="ARBA" id="ARBA00009592"/>
    </source>
</evidence>
<evidence type="ECO:0000256" key="14">
    <source>
        <dbReference type="ARBA" id="ARBA00022777"/>
    </source>
</evidence>
<dbReference type="PROSITE" id="PS51450">
    <property type="entry name" value="LRR"/>
    <property type="match status" value="1"/>
</dbReference>
<evidence type="ECO:0000256" key="1">
    <source>
        <dbReference type="ARBA" id="ARBA00004251"/>
    </source>
</evidence>